<evidence type="ECO:0000313" key="3">
    <source>
        <dbReference type="Proteomes" id="UP001178461"/>
    </source>
</evidence>
<organism evidence="2 3">
    <name type="scientific">Podarcis lilfordi</name>
    <name type="common">Lilford's wall lizard</name>
    <dbReference type="NCBI Taxonomy" id="74358"/>
    <lineage>
        <taxon>Eukaryota</taxon>
        <taxon>Metazoa</taxon>
        <taxon>Chordata</taxon>
        <taxon>Craniata</taxon>
        <taxon>Vertebrata</taxon>
        <taxon>Euteleostomi</taxon>
        <taxon>Lepidosauria</taxon>
        <taxon>Squamata</taxon>
        <taxon>Bifurcata</taxon>
        <taxon>Unidentata</taxon>
        <taxon>Episquamata</taxon>
        <taxon>Laterata</taxon>
        <taxon>Lacertibaenia</taxon>
        <taxon>Lacertidae</taxon>
        <taxon>Podarcis</taxon>
    </lineage>
</organism>
<feature type="compositionally biased region" description="Polar residues" evidence="1">
    <location>
        <begin position="61"/>
        <end position="75"/>
    </location>
</feature>
<dbReference type="EMBL" id="OX395141">
    <property type="protein sequence ID" value="CAI5795829.1"/>
    <property type="molecule type" value="Genomic_DNA"/>
</dbReference>
<name>A0AA35LGN3_9SAUR</name>
<sequence>MATAQPLPPISLPFLSSRLSSGGTSFRYPLPSPNMAAAQPLPPFPTPSCPLPSPPVAPPSGTSALAQHGGSTASSALPHPFLSSCLSSGGTSFRYLCPRATWRQHSLFRPSVLGVQKKKYGSYPHSVVSPIFQH</sequence>
<proteinExistence type="predicted"/>
<dbReference type="AlphaFoldDB" id="A0AA35LGN3"/>
<reference evidence="2" key="1">
    <citation type="submission" date="2022-12" db="EMBL/GenBank/DDBJ databases">
        <authorList>
            <person name="Alioto T."/>
            <person name="Alioto T."/>
            <person name="Gomez Garrido J."/>
        </authorList>
    </citation>
    <scope>NUCLEOTIDE SEQUENCE</scope>
</reference>
<protein>
    <submittedName>
        <fullName evidence="2">Uncharacterized protein</fullName>
    </submittedName>
</protein>
<dbReference type="Proteomes" id="UP001178461">
    <property type="component" value="Chromosome 15"/>
</dbReference>
<feature type="compositionally biased region" description="Pro residues" evidence="1">
    <location>
        <begin position="40"/>
        <end position="58"/>
    </location>
</feature>
<gene>
    <name evidence="2" type="ORF">PODLI_1B032694</name>
</gene>
<evidence type="ECO:0000313" key="2">
    <source>
        <dbReference type="EMBL" id="CAI5795829.1"/>
    </source>
</evidence>
<keyword evidence="3" id="KW-1185">Reference proteome</keyword>
<accession>A0AA35LGN3</accession>
<evidence type="ECO:0000256" key="1">
    <source>
        <dbReference type="SAM" id="MobiDB-lite"/>
    </source>
</evidence>
<feature type="region of interest" description="Disordered" evidence="1">
    <location>
        <begin position="30"/>
        <end position="75"/>
    </location>
</feature>